<evidence type="ECO:0000313" key="12">
    <source>
        <dbReference type="Proteomes" id="UP000009046"/>
    </source>
</evidence>
<dbReference type="OrthoDB" id="2985014at2759"/>
<dbReference type="EnsemblMetazoa" id="PHUM269370-RA">
    <property type="protein sequence ID" value="PHUM269370-PA"/>
    <property type="gene ID" value="PHUM269370"/>
</dbReference>
<dbReference type="CTD" id="8238949"/>
<feature type="transmembrane region" description="Helical" evidence="8">
    <location>
        <begin position="217"/>
        <end position="238"/>
    </location>
</feature>
<evidence type="ECO:0000256" key="3">
    <source>
        <dbReference type="ARBA" id="ARBA00022692"/>
    </source>
</evidence>
<dbReference type="CDD" id="cd17318">
    <property type="entry name" value="MFS_SLC17"/>
    <property type="match status" value="1"/>
</dbReference>
<reference evidence="10" key="2">
    <citation type="submission" date="2007-04" db="EMBL/GenBank/DDBJ databases">
        <title>The genome of the human body louse.</title>
        <authorList>
            <consortium name="The Human Body Louse Genome Consortium"/>
            <person name="Kirkness E."/>
            <person name="Walenz B."/>
            <person name="Hass B."/>
            <person name="Bruggner R."/>
            <person name="Strausberg R."/>
        </authorList>
    </citation>
    <scope>NUCLEOTIDE SEQUENCE</scope>
    <source>
        <strain evidence="10">USDA</strain>
    </source>
</reference>
<dbReference type="GO" id="GO:0006820">
    <property type="term" value="P:monoatomic anion transport"/>
    <property type="evidence" value="ECO:0007669"/>
    <property type="project" value="TreeGrafter"/>
</dbReference>
<dbReference type="FunFam" id="1.20.1250.20:FF:000157">
    <property type="entry name" value="Inorganic phosphate cotransporter"/>
    <property type="match status" value="1"/>
</dbReference>
<evidence type="ECO:0000256" key="4">
    <source>
        <dbReference type="ARBA" id="ARBA00022847"/>
    </source>
</evidence>
<proteinExistence type="predicted"/>
<dbReference type="PANTHER" id="PTHR11662">
    <property type="entry name" value="SOLUTE CARRIER FAMILY 17"/>
    <property type="match status" value="1"/>
</dbReference>
<feature type="transmembrane region" description="Helical" evidence="8">
    <location>
        <begin position="355"/>
        <end position="379"/>
    </location>
</feature>
<comment type="subcellular location">
    <subcellularLocation>
        <location evidence="1">Membrane</location>
        <topology evidence="1">Multi-pass membrane protein</topology>
    </subcellularLocation>
</comment>
<keyword evidence="2" id="KW-0813">Transport</keyword>
<dbReference type="FunCoup" id="E0VKU7">
    <property type="interactions" value="80"/>
</dbReference>
<keyword evidence="4" id="KW-0769">Symport</keyword>
<dbReference type="VEuPathDB" id="VectorBase:PHUM269370"/>
<dbReference type="RefSeq" id="XP_002426741.1">
    <property type="nucleotide sequence ID" value="XM_002426696.1"/>
</dbReference>
<name>E0VKU7_PEDHC</name>
<dbReference type="SUPFAM" id="SSF103473">
    <property type="entry name" value="MFS general substrate transporter"/>
    <property type="match status" value="1"/>
</dbReference>
<sequence>MVLPSNHSNFYPDDNNNTRSNDTFDSGGSPKYPWDAYIQNLILGCFFWGYICTELPGGRMAEVFGARRIFGYATMCASVLTLVTPLACNISYIAVILLRVVLGFMLGVTWPAIPPICSKWIPPLERSKFMANMMASSLGAALTMPLCGFLISFFGWESVFYVTGVIGFLWSVVWFLVVFDTPAQHPRITVQEKNFIENAIGTTSGPGKPHAVPWKNILTSVPVWSIIITHACSVYGYFTVINQLPTFTKYILHYNIKANGLLSSLPYLGKYVFAVITSYLADYFRKTNKLTTTATRKIFTSFAVIVPGFLMIIQVYFGYDKIASIVIFTLALTVNGGVTAGYLSNGLDIAPNYSGTIFGLANTLSSLGGFLSTLMVGTLTQDNQTYQQWQIVFWILSGTYFFGGVVFLIWGTGELQDWNSPKEKSLPLDSINSHETKPLKNDINEIF</sequence>
<evidence type="ECO:0000256" key="2">
    <source>
        <dbReference type="ARBA" id="ARBA00022448"/>
    </source>
</evidence>
<evidence type="ECO:0000256" key="7">
    <source>
        <dbReference type="SAM" id="MobiDB-lite"/>
    </source>
</evidence>
<dbReference type="GO" id="GO:0016020">
    <property type="term" value="C:membrane"/>
    <property type="evidence" value="ECO:0007669"/>
    <property type="project" value="UniProtKB-SubCell"/>
</dbReference>
<keyword evidence="3 8" id="KW-0812">Transmembrane</keyword>
<feature type="transmembrane region" description="Helical" evidence="8">
    <location>
        <begin position="37"/>
        <end position="57"/>
    </location>
</feature>
<dbReference type="InterPro" id="IPR036259">
    <property type="entry name" value="MFS_trans_sf"/>
</dbReference>
<organism>
    <name type="scientific">Pediculus humanus subsp. corporis</name>
    <name type="common">Body louse</name>
    <dbReference type="NCBI Taxonomy" id="121224"/>
    <lineage>
        <taxon>Eukaryota</taxon>
        <taxon>Metazoa</taxon>
        <taxon>Ecdysozoa</taxon>
        <taxon>Arthropoda</taxon>
        <taxon>Hexapoda</taxon>
        <taxon>Insecta</taxon>
        <taxon>Pterygota</taxon>
        <taxon>Neoptera</taxon>
        <taxon>Paraneoptera</taxon>
        <taxon>Psocodea</taxon>
        <taxon>Troctomorpha</taxon>
        <taxon>Phthiraptera</taxon>
        <taxon>Anoplura</taxon>
        <taxon>Pediculidae</taxon>
        <taxon>Pediculus</taxon>
    </lineage>
</organism>
<dbReference type="GeneID" id="8238949"/>
<evidence type="ECO:0000256" key="8">
    <source>
        <dbReference type="SAM" id="Phobius"/>
    </source>
</evidence>
<reference evidence="11" key="3">
    <citation type="submission" date="2021-02" db="UniProtKB">
        <authorList>
            <consortium name="EnsemblMetazoa"/>
        </authorList>
    </citation>
    <scope>IDENTIFICATION</scope>
    <source>
        <strain evidence="11">USDA</strain>
    </source>
</reference>
<evidence type="ECO:0000256" key="5">
    <source>
        <dbReference type="ARBA" id="ARBA00022989"/>
    </source>
</evidence>
<keyword evidence="5 8" id="KW-1133">Transmembrane helix</keyword>
<dbReference type="HOGENOM" id="CLU_001265_5_0_1"/>
<evidence type="ECO:0000313" key="10">
    <source>
        <dbReference type="EMBL" id="EEB14003.1"/>
    </source>
</evidence>
<reference evidence="10" key="1">
    <citation type="submission" date="2007-04" db="EMBL/GenBank/DDBJ databases">
        <title>Annotation of Pediculus humanus corporis strain USDA.</title>
        <authorList>
            <person name="Kirkness E."/>
            <person name="Hannick L."/>
            <person name="Hass B."/>
            <person name="Bruggner R."/>
            <person name="Lawson D."/>
            <person name="Bidwell S."/>
            <person name="Joardar V."/>
            <person name="Caler E."/>
            <person name="Walenz B."/>
            <person name="Inman J."/>
            <person name="Schobel S."/>
            <person name="Galinsky K."/>
            <person name="Amedeo P."/>
            <person name="Strausberg R."/>
        </authorList>
    </citation>
    <scope>NUCLEOTIDE SEQUENCE</scope>
    <source>
        <strain evidence="10">USDA</strain>
    </source>
</reference>
<feature type="transmembrane region" description="Helical" evidence="8">
    <location>
        <begin position="323"/>
        <end position="343"/>
    </location>
</feature>
<feature type="region of interest" description="Disordered" evidence="7">
    <location>
        <begin position="1"/>
        <end position="24"/>
    </location>
</feature>
<feature type="domain" description="Major facilitator superfamily (MFS) profile" evidence="9">
    <location>
        <begin position="1"/>
        <end position="415"/>
    </location>
</feature>
<gene>
    <name evidence="11" type="primary">8238949</name>
    <name evidence="10" type="ORF">Phum_PHUM269370</name>
</gene>
<dbReference type="FunFam" id="1.20.1250.20:FF:000003">
    <property type="entry name" value="Solute carrier family 17 member 3"/>
    <property type="match status" value="1"/>
</dbReference>
<feature type="transmembrane region" description="Helical" evidence="8">
    <location>
        <begin position="134"/>
        <end position="154"/>
    </location>
</feature>
<feature type="transmembrane region" description="Helical" evidence="8">
    <location>
        <begin position="258"/>
        <end position="277"/>
    </location>
</feature>
<dbReference type="eggNOG" id="KOG2532">
    <property type="taxonomic scope" value="Eukaryota"/>
</dbReference>
<dbReference type="KEGG" id="phu:Phum_PHUM269370"/>
<dbReference type="OMA" id="AITMPVC"/>
<feature type="transmembrane region" description="Helical" evidence="8">
    <location>
        <begin position="391"/>
        <end position="410"/>
    </location>
</feature>
<evidence type="ECO:0000256" key="1">
    <source>
        <dbReference type="ARBA" id="ARBA00004141"/>
    </source>
</evidence>
<evidence type="ECO:0000256" key="6">
    <source>
        <dbReference type="ARBA" id="ARBA00023136"/>
    </source>
</evidence>
<protein>
    <submittedName>
        <fullName evidence="10 11">Sialin, putative</fullName>
    </submittedName>
</protein>
<dbReference type="STRING" id="121224.E0VKU7"/>
<dbReference type="InParanoid" id="E0VKU7"/>
<keyword evidence="12" id="KW-1185">Reference proteome</keyword>
<feature type="transmembrane region" description="Helical" evidence="8">
    <location>
        <begin position="298"/>
        <end position="317"/>
    </location>
</feature>
<dbReference type="EMBL" id="DS235250">
    <property type="protein sequence ID" value="EEB14003.1"/>
    <property type="molecule type" value="Genomic_DNA"/>
</dbReference>
<dbReference type="AlphaFoldDB" id="E0VKU7"/>
<dbReference type="EMBL" id="AAZO01003109">
    <property type="status" value="NOT_ANNOTATED_CDS"/>
    <property type="molecule type" value="Genomic_DNA"/>
</dbReference>
<dbReference type="InterPro" id="IPR011701">
    <property type="entry name" value="MFS"/>
</dbReference>
<keyword evidence="6 8" id="KW-0472">Membrane</keyword>
<dbReference type="PROSITE" id="PS50850">
    <property type="entry name" value="MFS"/>
    <property type="match status" value="1"/>
</dbReference>
<evidence type="ECO:0000259" key="9">
    <source>
        <dbReference type="PROSITE" id="PS50850"/>
    </source>
</evidence>
<dbReference type="Gene3D" id="1.20.1250.20">
    <property type="entry name" value="MFS general substrate transporter like domains"/>
    <property type="match status" value="2"/>
</dbReference>
<accession>E0VKU7</accession>
<feature type="transmembrane region" description="Helical" evidence="8">
    <location>
        <begin position="160"/>
        <end position="179"/>
    </location>
</feature>
<evidence type="ECO:0000313" key="11">
    <source>
        <dbReference type="EnsemblMetazoa" id="PHUM269370-PA"/>
    </source>
</evidence>
<dbReference type="InterPro" id="IPR020846">
    <property type="entry name" value="MFS_dom"/>
</dbReference>
<dbReference type="PANTHER" id="PTHR11662:SF411">
    <property type="entry name" value="GH05102P"/>
    <property type="match status" value="1"/>
</dbReference>
<dbReference type="GO" id="GO:0015293">
    <property type="term" value="F:symporter activity"/>
    <property type="evidence" value="ECO:0007669"/>
    <property type="project" value="UniProtKB-KW"/>
</dbReference>
<dbReference type="Proteomes" id="UP000009046">
    <property type="component" value="Unassembled WGS sequence"/>
</dbReference>
<dbReference type="Pfam" id="PF07690">
    <property type="entry name" value="MFS_1"/>
    <property type="match status" value="1"/>
</dbReference>
<dbReference type="InterPro" id="IPR050382">
    <property type="entry name" value="MFS_Na/Anion_cotransporter"/>
</dbReference>